<proteinExistence type="predicted"/>
<feature type="region of interest" description="Disordered" evidence="2">
    <location>
        <begin position="149"/>
        <end position="199"/>
    </location>
</feature>
<evidence type="ECO:0000256" key="2">
    <source>
        <dbReference type="SAM" id="MobiDB-lite"/>
    </source>
</evidence>
<dbReference type="Proteomes" id="UP001369086">
    <property type="component" value="Unassembled WGS sequence"/>
</dbReference>
<organism evidence="3 4">
    <name type="scientific">Huso huso</name>
    <name type="common">Beluga</name>
    <name type="synonym">Acipenser huso</name>
    <dbReference type="NCBI Taxonomy" id="61971"/>
    <lineage>
        <taxon>Eukaryota</taxon>
        <taxon>Metazoa</taxon>
        <taxon>Chordata</taxon>
        <taxon>Craniata</taxon>
        <taxon>Vertebrata</taxon>
        <taxon>Euteleostomi</taxon>
        <taxon>Actinopterygii</taxon>
        <taxon>Chondrostei</taxon>
        <taxon>Acipenseriformes</taxon>
        <taxon>Acipenseridae</taxon>
        <taxon>Huso</taxon>
    </lineage>
</organism>
<keyword evidence="4" id="KW-1185">Reference proteome</keyword>
<feature type="compositionally biased region" description="Low complexity" evidence="2">
    <location>
        <begin position="59"/>
        <end position="82"/>
    </location>
</feature>
<feature type="compositionally biased region" description="Polar residues" evidence="2">
    <location>
        <begin position="149"/>
        <end position="177"/>
    </location>
</feature>
<sequence>MTALVERKCKCAVLQSQMEDREREFESVRLRLEVAESELKTIRGHLSDLNADYNNINNNSSATNTNSPSTFTKQASTTTTTTTDDRTRKCIARNNQGRREKENEDNPKTICASDTSVAQCVPTKKRPHYTISSTPARFVRAAVTPATSLQGLTTQPSEPQTNHDVFSTDPNRTPHWNQRTESGGEQTGQEGSTGTRRTDLGSLHIIEVSGLDSVHIKEEEEAVEGLGGYPECEAVYLGQESSREGESTGSTAAGITVFLDSLCGLELDAVGGFLKQSLQYVAQRQTHIRPAQSCQSPWTSRQQHPGFNEMKAPLMAGRSDLLGSVLVNPGQLREAVKKAVQFQSKEGQRYLLNKLLGMVFSKEELAQAEGVKDFSKALDPRKQEAIKEFLHATAVQYGMEELLQGEYRKVVQNKMGNSRRDLKKPYLSTAERSCTRDSVLGETA</sequence>
<accession>A0ABR0Y415</accession>
<feature type="coiled-coil region" evidence="1">
    <location>
        <begin position="18"/>
        <end position="52"/>
    </location>
</feature>
<feature type="region of interest" description="Disordered" evidence="2">
    <location>
        <begin position="59"/>
        <end position="84"/>
    </location>
</feature>
<comment type="caution">
    <text evidence="3">The sequence shown here is derived from an EMBL/GenBank/DDBJ whole genome shotgun (WGS) entry which is preliminary data.</text>
</comment>
<feature type="compositionally biased region" description="Low complexity" evidence="2">
    <location>
        <begin position="179"/>
        <end position="195"/>
    </location>
</feature>
<gene>
    <name evidence="3" type="ORF">HHUSO_G35242</name>
</gene>
<evidence type="ECO:0000313" key="4">
    <source>
        <dbReference type="Proteomes" id="UP001369086"/>
    </source>
</evidence>
<keyword evidence="1" id="KW-0175">Coiled coil</keyword>
<evidence type="ECO:0000256" key="1">
    <source>
        <dbReference type="SAM" id="Coils"/>
    </source>
</evidence>
<evidence type="ECO:0000313" key="3">
    <source>
        <dbReference type="EMBL" id="KAK6467251.1"/>
    </source>
</evidence>
<protein>
    <submittedName>
        <fullName evidence="3">Uncharacterized protein</fullName>
    </submittedName>
</protein>
<reference evidence="3 4" key="1">
    <citation type="submission" date="2021-05" db="EMBL/GenBank/DDBJ databases">
        <authorList>
            <person name="Zahm M."/>
            <person name="Klopp C."/>
            <person name="Cabau C."/>
            <person name="Kuhl H."/>
            <person name="Suciu R."/>
            <person name="Ciorpac M."/>
            <person name="Holostenco D."/>
            <person name="Gessner J."/>
            <person name="Wuertz S."/>
            <person name="Hohne C."/>
            <person name="Stock M."/>
            <person name="Gislard M."/>
            <person name="Lluch J."/>
            <person name="Milhes M."/>
            <person name="Lampietro C."/>
            <person name="Lopez Roques C."/>
            <person name="Donnadieu C."/>
            <person name="Du K."/>
            <person name="Schartl M."/>
            <person name="Guiguen Y."/>
        </authorList>
    </citation>
    <scope>NUCLEOTIDE SEQUENCE [LARGE SCALE GENOMIC DNA]</scope>
    <source>
        <strain evidence="3">Hh-F2</strain>
        <tissue evidence="3">Blood</tissue>
    </source>
</reference>
<name>A0ABR0Y415_HUSHU</name>
<dbReference type="EMBL" id="JAHFZB010000050">
    <property type="protein sequence ID" value="KAK6467251.1"/>
    <property type="molecule type" value="Genomic_DNA"/>
</dbReference>